<evidence type="ECO:0000313" key="5">
    <source>
        <dbReference type="EMBL" id="MBB6571676.1"/>
    </source>
</evidence>
<name>A0A841SUH4_9ACTN</name>
<comment type="caution">
    <text evidence="5">The sequence shown here is derived from an EMBL/GenBank/DDBJ whole genome shotgun (WGS) entry which is preliminary data.</text>
</comment>
<gene>
    <name evidence="5" type="ORF">HNR71_007313</name>
</gene>
<evidence type="ECO:0000256" key="2">
    <source>
        <dbReference type="ARBA" id="ARBA00023125"/>
    </source>
</evidence>
<dbReference type="SUPFAM" id="SSF46785">
    <property type="entry name" value="Winged helix' DNA-binding domain"/>
    <property type="match status" value="1"/>
</dbReference>
<dbReference type="Pfam" id="PF01638">
    <property type="entry name" value="HxlR"/>
    <property type="match status" value="1"/>
</dbReference>
<evidence type="ECO:0000256" key="1">
    <source>
        <dbReference type="ARBA" id="ARBA00023015"/>
    </source>
</evidence>
<dbReference type="AlphaFoldDB" id="A0A841SUH4"/>
<reference evidence="5 6" key="1">
    <citation type="submission" date="2020-08" db="EMBL/GenBank/DDBJ databases">
        <title>Sequencing the genomes of 1000 actinobacteria strains.</title>
        <authorList>
            <person name="Klenk H.-P."/>
        </authorList>
    </citation>
    <scope>NUCLEOTIDE SEQUENCE [LARGE SCALE GENOMIC DNA]</scope>
    <source>
        <strain evidence="5 6">DSM 15626</strain>
    </source>
</reference>
<dbReference type="RefSeq" id="WP_202886551.1">
    <property type="nucleotide sequence ID" value="NZ_BAAAGT010000009.1"/>
</dbReference>
<sequence>MTEQRREWTVFSAKCPSRASLARIANKWTAMIVILLHEQPLRFGELHRQVDGITKKVLVDSLRALERDGMVEKDDVHYRLTPLGRTLHDPLRALQTWAESYVDDVQQAQERYDEAADNRLLGVAEANLD</sequence>
<dbReference type="InterPro" id="IPR036388">
    <property type="entry name" value="WH-like_DNA-bd_sf"/>
</dbReference>
<keyword evidence="2 5" id="KW-0238">DNA-binding</keyword>
<dbReference type="Proteomes" id="UP000553957">
    <property type="component" value="Unassembled WGS sequence"/>
</dbReference>
<evidence type="ECO:0000313" key="6">
    <source>
        <dbReference type="Proteomes" id="UP000553957"/>
    </source>
</evidence>
<dbReference type="PANTHER" id="PTHR33204">
    <property type="entry name" value="TRANSCRIPTIONAL REGULATOR, MARR FAMILY"/>
    <property type="match status" value="1"/>
</dbReference>
<evidence type="ECO:0000259" key="4">
    <source>
        <dbReference type="PROSITE" id="PS51118"/>
    </source>
</evidence>
<dbReference type="Gene3D" id="1.10.10.10">
    <property type="entry name" value="Winged helix-like DNA-binding domain superfamily/Winged helix DNA-binding domain"/>
    <property type="match status" value="1"/>
</dbReference>
<dbReference type="GO" id="GO:0003677">
    <property type="term" value="F:DNA binding"/>
    <property type="evidence" value="ECO:0007669"/>
    <property type="project" value="UniProtKB-KW"/>
</dbReference>
<dbReference type="InterPro" id="IPR036390">
    <property type="entry name" value="WH_DNA-bd_sf"/>
</dbReference>
<dbReference type="InterPro" id="IPR002577">
    <property type="entry name" value="HTH_HxlR"/>
</dbReference>
<keyword evidence="3" id="KW-0804">Transcription</keyword>
<keyword evidence="1" id="KW-0805">Transcription regulation</keyword>
<accession>A0A841SUH4</accession>
<proteinExistence type="predicted"/>
<protein>
    <submittedName>
        <fullName evidence="5">DNA-binding HxlR family transcriptional regulator</fullName>
    </submittedName>
</protein>
<dbReference type="PROSITE" id="PS51118">
    <property type="entry name" value="HTH_HXLR"/>
    <property type="match status" value="1"/>
</dbReference>
<evidence type="ECO:0000256" key="3">
    <source>
        <dbReference type="ARBA" id="ARBA00023163"/>
    </source>
</evidence>
<dbReference type="PANTHER" id="PTHR33204:SF37">
    <property type="entry name" value="HTH-TYPE TRANSCRIPTIONAL REGULATOR YODB"/>
    <property type="match status" value="1"/>
</dbReference>
<dbReference type="EMBL" id="JACHKF010000001">
    <property type="protein sequence ID" value="MBB6571676.1"/>
    <property type="molecule type" value="Genomic_DNA"/>
</dbReference>
<organism evidence="5 6">
    <name type="scientific">Kribbella sandramycini</name>
    <dbReference type="NCBI Taxonomy" id="60450"/>
    <lineage>
        <taxon>Bacteria</taxon>
        <taxon>Bacillati</taxon>
        <taxon>Actinomycetota</taxon>
        <taxon>Actinomycetes</taxon>
        <taxon>Propionibacteriales</taxon>
        <taxon>Kribbellaceae</taxon>
        <taxon>Kribbella</taxon>
    </lineage>
</organism>
<feature type="domain" description="HTH hxlR-type" evidence="4">
    <location>
        <begin position="15"/>
        <end position="106"/>
    </location>
</feature>